<dbReference type="Gene3D" id="3.30.9.10">
    <property type="entry name" value="D-Amino Acid Oxidase, subunit A, domain 2"/>
    <property type="match status" value="1"/>
</dbReference>
<feature type="domain" description="FAD dependent oxidoreductase" evidence="6">
    <location>
        <begin position="6"/>
        <end position="395"/>
    </location>
</feature>
<dbReference type="EMBL" id="CP002198">
    <property type="protein sequence ID" value="ADN13551.1"/>
    <property type="molecule type" value="Genomic_DNA"/>
</dbReference>
<dbReference type="NCBIfam" id="NF008726">
    <property type="entry name" value="PRK11728.1"/>
    <property type="match status" value="1"/>
</dbReference>
<dbReference type="SUPFAM" id="SSF51905">
    <property type="entry name" value="FAD/NAD(P)-binding domain"/>
    <property type="match status" value="1"/>
</dbReference>
<sequence>MSYSCDFVIIGAGIVGLALARELKHCYPHSKIIVLEKESSLGRHASGRNSGVLHSGIYYPANSIKAKVCAQGAKEMAQYCHQRHLPIAQIGKVILPITPADDSQLDLLYDRAQSNGVRAEIIDQQQLKTLEPLAYTITGRAIYCPDTSVIDPKAILNDLAAQLEQQGVKILFNQKFTQLDLEEKCLKTPTETLYFGHLFNSAGLYADQVARACNIGKRYTIMPFKGLYYTLAASSGLEINRNIYPVPNLQVPFLGIHFTKKLNGEISLGPTAIPALGRENYSAWEKLSLTETTKMIWQISQQYIHNKQGFRRLIHQETPHLLKPYFAKAAQKLVRSLKPEHLQPSHHVGIRAQLFDQKKQELVMDFIIEQGKNSTHILNAVSPAFTSAFSFARLVLNQNVNI</sequence>
<protein>
    <submittedName>
        <fullName evidence="7">FAD dependent oxidoreductase</fullName>
    </submittedName>
</protein>
<dbReference type="AlphaFoldDB" id="E0U5G1"/>
<evidence type="ECO:0000256" key="4">
    <source>
        <dbReference type="ARBA" id="ARBA00023002"/>
    </source>
</evidence>
<dbReference type="eggNOG" id="COG0579">
    <property type="taxonomic scope" value="Bacteria"/>
</dbReference>
<dbReference type="PANTHER" id="PTHR43104:SF2">
    <property type="entry name" value="L-2-HYDROXYGLUTARATE DEHYDROGENASE, MITOCHONDRIAL"/>
    <property type="match status" value="1"/>
</dbReference>
<keyword evidence="3" id="KW-0274">FAD</keyword>
<dbReference type="Proteomes" id="UP000008206">
    <property type="component" value="Chromosome"/>
</dbReference>
<dbReference type="OrthoDB" id="9801699at2"/>
<dbReference type="GO" id="GO:0047545">
    <property type="term" value="F:(S)-2-hydroxyglutarate dehydrogenase activity"/>
    <property type="evidence" value="ECO:0007669"/>
    <property type="project" value="TreeGrafter"/>
</dbReference>
<dbReference type="STRING" id="497965.Cyan7822_1559"/>
<dbReference type="HOGENOM" id="CLU_024775_0_1_3"/>
<dbReference type="KEGG" id="cyj:Cyan7822_1559"/>
<reference evidence="8" key="1">
    <citation type="journal article" date="2011" name="MBio">
        <title>Novel metabolic attributes of the genus Cyanothece, comprising a group of unicellular nitrogen-fixing Cyanobacteria.</title>
        <authorList>
            <person name="Bandyopadhyay A."/>
            <person name="Elvitigala T."/>
            <person name="Welsh E."/>
            <person name="Stockel J."/>
            <person name="Liberton M."/>
            <person name="Min H."/>
            <person name="Sherman L.A."/>
            <person name="Pakrasi H.B."/>
        </authorList>
    </citation>
    <scope>NUCLEOTIDE SEQUENCE [LARGE SCALE GENOMIC DNA]</scope>
    <source>
        <strain evidence="8">PCC 7822</strain>
    </source>
</reference>
<proteinExistence type="inferred from homology"/>
<dbReference type="Gene3D" id="3.50.50.60">
    <property type="entry name" value="FAD/NAD(P)-binding domain"/>
    <property type="match status" value="1"/>
</dbReference>
<dbReference type="RefSeq" id="WP_013321658.1">
    <property type="nucleotide sequence ID" value="NC_014501.1"/>
</dbReference>
<dbReference type="Pfam" id="PF01266">
    <property type="entry name" value="DAO"/>
    <property type="match status" value="1"/>
</dbReference>
<keyword evidence="4" id="KW-0560">Oxidoreductase</keyword>
<gene>
    <name evidence="7" type="ordered locus">Cyan7822_1559</name>
</gene>
<keyword evidence="2" id="KW-0285">Flavoprotein</keyword>
<comment type="similarity">
    <text evidence="5">Belongs to the L2HGDH family.</text>
</comment>
<dbReference type="PANTHER" id="PTHR43104">
    <property type="entry name" value="L-2-HYDROXYGLUTARATE DEHYDROGENASE, MITOCHONDRIAL"/>
    <property type="match status" value="1"/>
</dbReference>
<dbReference type="GO" id="GO:0005737">
    <property type="term" value="C:cytoplasm"/>
    <property type="evidence" value="ECO:0007669"/>
    <property type="project" value="TreeGrafter"/>
</dbReference>
<evidence type="ECO:0000256" key="1">
    <source>
        <dbReference type="ARBA" id="ARBA00001974"/>
    </source>
</evidence>
<dbReference type="InterPro" id="IPR036188">
    <property type="entry name" value="FAD/NAD-bd_sf"/>
</dbReference>
<evidence type="ECO:0000259" key="6">
    <source>
        <dbReference type="Pfam" id="PF01266"/>
    </source>
</evidence>
<organism evidence="7 8">
    <name type="scientific">Gloeothece verrucosa (strain PCC 7822)</name>
    <name type="common">Cyanothece sp. (strain PCC 7822)</name>
    <dbReference type="NCBI Taxonomy" id="497965"/>
    <lineage>
        <taxon>Bacteria</taxon>
        <taxon>Bacillati</taxon>
        <taxon>Cyanobacteriota</taxon>
        <taxon>Cyanophyceae</taxon>
        <taxon>Oscillatoriophycideae</taxon>
        <taxon>Chroococcales</taxon>
        <taxon>Aphanothecaceae</taxon>
        <taxon>Gloeothece</taxon>
        <taxon>Gloeothece verrucosa</taxon>
    </lineage>
</organism>
<dbReference type="InterPro" id="IPR006076">
    <property type="entry name" value="FAD-dep_OxRdtase"/>
</dbReference>
<evidence type="ECO:0000256" key="3">
    <source>
        <dbReference type="ARBA" id="ARBA00022827"/>
    </source>
</evidence>
<name>E0U5G1_GLOV7</name>
<evidence type="ECO:0000313" key="8">
    <source>
        <dbReference type="Proteomes" id="UP000008206"/>
    </source>
</evidence>
<evidence type="ECO:0000256" key="5">
    <source>
        <dbReference type="ARBA" id="ARBA00037941"/>
    </source>
</evidence>
<keyword evidence="8" id="KW-1185">Reference proteome</keyword>
<evidence type="ECO:0000256" key="2">
    <source>
        <dbReference type="ARBA" id="ARBA00022630"/>
    </source>
</evidence>
<accession>E0U5G1</accession>
<comment type="cofactor">
    <cofactor evidence="1">
        <name>FAD</name>
        <dbReference type="ChEBI" id="CHEBI:57692"/>
    </cofactor>
</comment>
<evidence type="ECO:0000313" key="7">
    <source>
        <dbReference type="EMBL" id="ADN13551.1"/>
    </source>
</evidence>